<feature type="transmembrane region" description="Helical" evidence="1">
    <location>
        <begin position="7"/>
        <end position="30"/>
    </location>
</feature>
<evidence type="ECO:0000256" key="1">
    <source>
        <dbReference type="SAM" id="Phobius"/>
    </source>
</evidence>
<name>A0A382R084_9ZZZZ</name>
<keyword evidence="1" id="KW-0472">Membrane</keyword>
<sequence>MKFLFDFGPIILFFIFYKSYGLYAAIYAMIAAT</sequence>
<feature type="non-terminal residue" evidence="2">
    <location>
        <position position="33"/>
    </location>
</feature>
<dbReference type="GO" id="GO:0016020">
    <property type="term" value="C:membrane"/>
    <property type="evidence" value="ECO:0007669"/>
    <property type="project" value="InterPro"/>
</dbReference>
<dbReference type="Pfam" id="PF04279">
    <property type="entry name" value="IspA"/>
    <property type="match status" value="1"/>
</dbReference>
<reference evidence="2" key="1">
    <citation type="submission" date="2018-05" db="EMBL/GenBank/DDBJ databases">
        <authorList>
            <person name="Lanie J.A."/>
            <person name="Ng W.-L."/>
            <person name="Kazmierczak K.M."/>
            <person name="Andrzejewski T.M."/>
            <person name="Davidsen T.M."/>
            <person name="Wayne K.J."/>
            <person name="Tettelin H."/>
            <person name="Glass J.I."/>
            <person name="Rusch D."/>
            <person name="Podicherti R."/>
            <person name="Tsui H.-C.T."/>
            <person name="Winkler M.E."/>
        </authorList>
    </citation>
    <scope>NUCLEOTIDE SEQUENCE</scope>
</reference>
<dbReference type="InterPro" id="IPR006008">
    <property type="entry name" value="YciB"/>
</dbReference>
<evidence type="ECO:0008006" key="3">
    <source>
        <dbReference type="Google" id="ProtNLM"/>
    </source>
</evidence>
<dbReference type="AlphaFoldDB" id="A0A382R084"/>
<dbReference type="EMBL" id="UINC01117898">
    <property type="protein sequence ID" value="SVC90647.1"/>
    <property type="molecule type" value="Genomic_DNA"/>
</dbReference>
<keyword evidence="1" id="KW-1133">Transmembrane helix</keyword>
<evidence type="ECO:0000313" key="2">
    <source>
        <dbReference type="EMBL" id="SVC90647.1"/>
    </source>
</evidence>
<accession>A0A382R084</accession>
<keyword evidence="1" id="KW-0812">Transmembrane</keyword>
<proteinExistence type="predicted"/>
<gene>
    <name evidence="2" type="ORF">METZ01_LOCUS343501</name>
</gene>
<protein>
    <recommendedName>
        <fullName evidence="3">Septation protein A</fullName>
    </recommendedName>
</protein>
<organism evidence="2">
    <name type="scientific">marine metagenome</name>
    <dbReference type="NCBI Taxonomy" id="408172"/>
    <lineage>
        <taxon>unclassified sequences</taxon>
        <taxon>metagenomes</taxon>
        <taxon>ecological metagenomes</taxon>
    </lineage>
</organism>